<dbReference type="EMBL" id="CABFOC020000038">
    <property type="protein sequence ID" value="CAH0050892.1"/>
    <property type="molecule type" value="Genomic_DNA"/>
</dbReference>
<protein>
    <recommendedName>
        <fullName evidence="3">F-box domain-containing protein</fullName>
    </recommendedName>
</protein>
<organism evidence="1 2">
    <name type="scientific">Clonostachys solani</name>
    <dbReference type="NCBI Taxonomy" id="160281"/>
    <lineage>
        <taxon>Eukaryota</taxon>
        <taxon>Fungi</taxon>
        <taxon>Dikarya</taxon>
        <taxon>Ascomycota</taxon>
        <taxon>Pezizomycotina</taxon>
        <taxon>Sordariomycetes</taxon>
        <taxon>Hypocreomycetidae</taxon>
        <taxon>Hypocreales</taxon>
        <taxon>Bionectriaceae</taxon>
        <taxon>Clonostachys</taxon>
    </lineage>
</organism>
<dbReference type="AlphaFoldDB" id="A0A9N9Z8C0"/>
<reference evidence="1 2" key="2">
    <citation type="submission" date="2021-10" db="EMBL/GenBank/DDBJ databases">
        <authorList>
            <person name="Piombo E."/>
        </authorList>
    </citation>
    <scope>NUCLEOTIDE SEQUENCE [LARGE SCALE GENOMIC DNA]</scope>
</reference>
<comment type="caution">
    <text evidence="1">The sequence shown here is derived from an EMBL/GenBank/DDBJ whole genome shotgun (WGS) entry which is preliminary data.</text>
</comment>
<evidence type="ECO:0008006" key="3">
    <source>
        <dbReference type="Google" id="ProtNLM"/>
    </source>
</evidence>
<sequence length="456" mass="51694">MAQATGVSFISTMPPELRHEILAHCPDPLTMQSLALSCKAFYSTYSADPDRILTSVVLGSVHRSVQPVASAALAASKLPAGDVAAFQRFKDEHLEPQQGAPGYPTGTSPMSDILLLARLHDHVTYFADAISHEMLGRLPVREAGGSMASEPSGSHPSATELLRMQRAIYVFQIFCHIFDREPGYRRSNGRNFPPIDVWRACYPKFAQYEVEQQICLHEYFMVLIARGFNEIVQHDVTWGYLGVDPITSTDSTLGQEILLRGLDTLRALSEAGNYQDIRSVLHGGERRTDGPLPSSSDFVNRMEHINKQGTYPQFNPEVTFAVSLTFLNHVRAPLYQDPECGPVRAWETVFCGDLHMRVLRHRYIRIHRRRGYVFWDLARLEKQEFSGARWETDQAPDPIADYWTNQMLNPPIETVLMSRERRSEIWKAGGRGWWSFDDESKVVYPHELTLNVVSRS</sequence>
<reference evidence="2" key="1">
    <citation type="submission" date="2019-06" db="EMBL/GenBank/DDBJ databases">
        <authorList>
            <person name="Broberg M."/>
        </authorList>
    </citation>
    <scope>NUCLEOTIDE SEQUENCE [LARGE SCALE GENOMIC DNA]</scope>
</reference>
<dbReference type="Proteomes" id="UP000775872">
    <property type="component" value="Unassembled WGS sequence"/>
</dbReference>
<proteinExistence type="predicted"/>
<accession>A0A9N9Z8C0</accession>
<gene>
    <name evidence="1" type="ORF">CSOL1703_00014140</name>
</gene>
<keyword evidence="2" id="KW-1185">Reference proteome</keyword>
<dbReference type="OrthoDB" id="5427059at2759"/>
<evidence type="ECO:0000313" key="1">
    <source>
        <dbReference type="EMBL" id="CAH0050892.1"/>
    </source>
</evidence>
<name>A0A9N9Z8C0_9HYPO</name>
<evidence type="ECO:0000313" key="2">
    <source>
        <dbReference type="Proteomes" id="UP000775872"/>
    </source>
</evidence>